<feature type="region of interest" description="Disordered" evidence="1">
    <location>
        <begin position="132"/>
        <end position="155"/>
    </location>
</feature>
<gene>
    <name evidence="3" type="ORF">A4X03_0g6916</name>
    <name evidence="2" type="ORF">JKIAZH3_G5024</name>
</gene>
<organism evidence="3 4">
    <name type="scientific">Tilletia caries</name>
    <name type="common">wheat bunt fungus</name>
    <dbReference type="NCBI Taxonomy" id="13290"/>
    <lineage>
        <taxon>Eukaryota</taxon>
        <taxon>Fungi</taxon>
        <taxon>Dikarya</taxon>
        <taxon>Basidiomycota</taxon>
        <taxon>Ustilaginomycotina</taxon>
        <taxon>Exobasidiomycetes</taxon>
        <taxon>Tilletiales</taxon>
        <taxon>Tilletiaceae</taxon>
        <taxon>Tilletia</taxon>
    </lineage>
</organism>
<evidence type="ECO:0000313" key="2">
    <source>
        <dbReference type="EMBL" id="CAD6902446.1"/>
    </source>
</evidence>
<feature type="compositionally biased region" description="Pro residues" evidence="1">
    <location>
        <begin position="175"/>
        <end position="188"/>
    </location>
</feature>
<dbReference type="EMBL" id="LWDD02001461">
    <property type="protein sequence ID" value="KAE8247941.1"/>
    <property type="molecule type" value="Genomic_DNA"/>
</dbReference>
<reference evidence="3" key="1">
    <citation type="submission" date="2016-04" db="EMBL/GenBank/DDBJ databases">
        <authorList>
            <person name="Nguyen H.D."/>
            <person name="Kesanakurti P."/>
            <person name="Cullis J."/>
            <person name="Levesque C.A."/>
            <person name="Hambleton S."/>
        </authorList>
    </citation>
    <scope>NUCLEOTIDE SEQUENCE</scope>
    <source>
        <strain evidence="3">DAOMC 238032</strain>
    </source>
</reference>
<evidence type="ECO:0000313" key="4">
    <source>
        <dbReference type="Proteomes" id="UP000077671"/>
    </source>
</evidence>
<keyword evidence="5" id="KW-1185">Reference proteome</keyword>
<dbReference type="Proteomes" id="UP000077671">
    <property type="component" value="Unassembled WGS sequence"/>
</dbReference>
<dbReference type="EMBL" id="CAJHJG010000429">
    <property type="protein sequence ID" value="CAD6902446.1"/>
    <property type="molecule type" value="Genomic_DNA"/>
</dbReference>
<protein>
    <recommendedName>
        <fullName evidence="6">FHA domain-containing protein</fullName>
    </recommendedName>
</protein>
<reference evidence="3" key="2">
    <citation type="journal article" date="2019" name="IMA Fungus">
        <title>Genome sequencing and comparison of five Tilletia species to identify candidate genes for the detection of regulated species infecting wheat.</title>
        <authorList>
            <person name="Nguyen H.D.T."/>
            <person name="Sultana T."/>
            <person name="Kesanakurti P."/>
            <person name="Hambleton S."/>
        </authorList>
    </citation>
    <scope>NUCLEOTIDE SEQUENCE</scope>
    <source>
        <strain evidence="3">DAOMC 238032</strain>
    </source>
</reference>
<accession>A0A177UPB6</accession>
<evidence type="ECO:0000256" key="1">
    <source>
        <dbReference type="SAM" id="MobiDB-lite"/>
    </source>
</evidence>
<feature type="region of interest" description="Disordered" evidence="1">
    <location>
        <begin position="170"/>
        <end position="192"/>
    </location>
</feature>
<proteinExistence type="predicted"/>
<dbReference type="Proteomes" id="UP000836402">
    <property type="component" value="Unassembled WGS sequence"/>
</dbReference>
<dbReference type="AlphaFoldDB" id="A0A177UPB6"/>
<sequence length="217" mass="24309">MLTFIKFTPLDPTYKPFTFLLHPRLKRSNIIDDHLLILEHFFDDEVRIQLWGESPAIWSSRFDLGVYVNHQLLDTTPSQLHDGDIVAFPQRRYNLKTAVRFRVQVESLELSCGVEHELEAMQTMAQELLEEQRGHGAGTSSDEESSDHAEIHTPAPPTFSYAALIASRRSRDLQPAPPATTPSNPPPTLVSTSLLRSPRAYSSFTSHSVVTAAADTS</sequence>
<evidence type="ECO:0000313" key="5">
    <source>
        <dbReference type="Proteomes" id="UP000836402"/>
    </source>
</evidence>
<evidence type="ECO:0008006" key="6">
    <source>
        <dbReference type="Google" id="ProtNLM"/>
    </source>
</evidence>
<name>A0A177UPB6_9BASI</name>
<comment type="caution">
    <text evidence="3">The sequence shown here is derived from an EMBL/GenBank/DDBJ whole genome shotgun (WGS) entry which is preliminary data.</text>
</comment>
<evidence type="ECO:0000313" key="3">
    <source>
        <dbReference type="EMBL" id="KAE8247941.1"/>
    </source>
</evidence>
<reference evidence="2" key="3">
    <citation type="submission" date="2020-10" db="EMBL/GenBank/DDBJ databases">
        <authorList>
            <person name="Sedaghatjoo S."/>
        </authorList>
    </citation>
    <scope>NUCLEOTIDE SEQUENCE</scope>
    <source>
        <strain evidence="2">AZH3</strain>
    </source>
</reference>